<name>R7W6Y0_AEGTA</name>
<evidence type="ECO:0000313" key="1">
    <source>
        <dbReference type="EnsemblPlants" id="EMT16563"/>
    </source>
</evidence>
<dbReference type="AlphaFoldDB" id="R7W6Y0"/>
<accession>R7W6Y0</accession>
<reference evidence="1" key="1">
    <citation type="submission" date="2015-06" db="UniProtKB">
        <authorList>
            <consortium name="EnsemblPlants"/>
        </authorList>
    </citation>
    <scope>IDENTIFICATION</scope>
</reference>
<sequence length="130" mass="14055">MASLARAARLMVLLQIALFVVVSAVIMSGSVCHGAGIGRECFRTAHFILFVVVSSTPSVILLCGVLKAVYKAASCYFTLGNMVGTWLQLEVHFGFALSSHYRRQGSMQCAWNKITNDNILAEADMLPNVG</sequence>
<protein>
    <submittedName>
        <fullName evidence="1">Uncharacterized protein</fullName>
    </submittedName>
</protein>
<dbReference type="EnsemblPlants" id="EMT16563">
    <property type="protein sequence ID" value="EMT16563"/>
    <property type="gene ID" value="F775_27118"/>
</dbReference>
<organism evidence="1">
    <name type="scientific">Aegilops tauschii</name>
    <name type="common">Tausch's goatgrass</name>
    <name type="synonym">Aegilops squarrosa</name>
    <dbReference type="NCBI Taxonomy" id="37682"/>
    <lineage>
        <taxon>Eukaryota</taxon>
        <taxon>Viridiplantae</taxon>
        <taxon>Streptophyta</taxon>
        <taxon>Embryophyta</taxon>
        <taxon>Tracheophyta</taxon>
        <taxon>Spermatophyta</taxon>
        <taxon>Magnoliopsida</taxon>
        <taxon>Liliopsida</taxon>
        <taxon>Poales</taxon>
        <taxon>Poaceae</taxon>
        <taxon>BOP clade</taxon>
        <taxon>Pooideae</taxon>
        <taxon>Triticodae</taxon>
        <taxon>Triticeae</taxon>
        <taxon>Triticinae</taxon>
        <taxon>Aegilops</taxon>
    </lineage>
</organism>
<proteinExistence type="predicted"/>